<feature type="compositionally biased region" description="Low complexity" evidence="1">
    <location>
        <begin position="151"/>
        <end position="162"/>
    </location>
</feature>
<evidence type="ECO:0000313" key="3">
    <source>
        <dbReference type="Proteomes" id="UP000001868"/>
    </source>
</evidence>
<feature type="compositionally biased region" description="Basic and acidic residues" evidence="1">
    <location>
        <begin position="1"/>
        <end position="20"/>
    </location>
</feature>
<keyword evidence="3" id="KW-1185">Reference proteome</keyword>
<dbReference type="AlphaFoldDB" id="B4RA78"/>
<accession>B4RA78</accession>
<evidence type="ECO:0000313" key="2">
    <source>
        <dbReference type="EMBL" id="ACG79582.1"/>
    </source>
</evidence>
<feature type="compositionally biased region" description="Low complexity" evidence="1">
    <location>
        <begin position="65"/>
        <end position="78"/>
    </location>
</feature>
<proteinExistence type="predicted"/>
<dbReference type="KEGG" id="pzu:PHZ_c3173"/>
<organism evidence="2 3">
    <name type="scientific">Phenylobacterium zucineum (strain HLK1)</name>
    <dbReference type="NCBI Taxonomy" id="450851"/>
    <lineage>
        <taxon>Bacteria</taxon>
        <taxon>Pseudomonadati</taxon>
        <taxon>Pseudomonadota</taxon>
        <taxon>Alphaproteobacteria</taxon>
        <taxon>Caulobacterales</taxon>
        <taxon>Caulobacteraceae</taxon>
        <taxon>Phenylobacterium</taxon>
    </lineage>
</organism>
<evidence type="ECO:0000256" key="1">
    <source>
        <dbReference type="SAM" id="MobiDB-lite"/>
    </source>
</evidence>
<gene>
    <name evidence="2" type="ordered locus">PHZ_c3173</name>
</gene>
<dbReference type="HOGENOM" id="CLU_456977_0_0_5"/>
<feature type="compositionally biased region" description="Basic residues" evidence="1">
    <location>
        <begin position="21"/>
        <end position="39"/>
    </location>
</feature>
<name>B4RA78_PHEZH</name>
<reference evidence="2 3" key="1">
    <citation type="journal article" date="2008" name="BMC Genomics">
        <title>Complete genome of Phenylobacterium zucineum - a novel facultative intracellular bacterium isolated from human erythroleukemia cell line K562.</title>
        <authorList>
            <person name="Luo Y."/>
            <person name="Xu X."/>
            <person name="Ding Z."/>
            <person name="Liu Z."/>
            <person name="Zhang B."/>
            <person name="Yan Z."/>
            <person name="Sun J."/>
            <person name="Hu S."/>
            <person name="Hu X."/>
        </authorList>
    </citation>
    <scope>NUCLEOTIDE SEQUENCE [LARGE SCALE GENOMIC DNA]</scope>
    <source>
        <strain evidence="2 3">HLK1</strain>
    </source>
</reference>
<dbReference type="EMBL" id="CP000747">
    <property type="protein sequence ID" value="ACG79582.1"/>
    <property type="molecule type" value="Genomic_DNA"/>
</dbReference>
<sequence length="597" mass="62741">MKEPSHVRRPFELPARGDRAGRRRMRRPGAGPRRRRRGGRGPARPAARAHPARRPLPDRLCRSSRLAGAATLAPPGGRLVPGGLQCPLGDGKRPAGGPGVGPPHRAWNGAGGRPGPRRPGGGRPAVPQPAPRPRGGLRGAPEAGEGGPGGRPRFVLPDADGDPLGLPLGADLGLQVAVAGHLQPGDGAVVDLVGTVGQPQGPLVGVGARQAEVVGDPGPAVRLDGIVDHLQRHGRRLDLDHGDLQSGDLVAGLVHHVGRLQAQQAGHLDVDAGAGDPLLPDRMFRQVLAERLPGHQPLAHLLQRHLGRADGPHAVVDAPRPEPGLADLEPAPLAQDQALLDRHAHVLEHDLGVAVRGVVVAEHRQHPDHLDAGRVHRDQHLALLLVQGGVRVGLAHDDGHLAARVAHAARPPLAAVDDVVVAVTLDAGLDVGGVRRGDRRLGHQEGRADLALHQGLQPAVLLLARAEALQHLHVAGVGRRTVEHLGGEAHPAHDLGDQGVFQVRALQTLEPERLVHRRIAGRRRHEHVPEALGLGLGLQLLHHRDHLPAIALLVLGLVGRHGGIDVGLHERGDAPDELLLAGGVLEIHLRPPVQTLV</sequence>
<protein>
    <submittedName>
        <fullName evidence="2">Regulatory protein, TetR</fullName>
    </submittedName>
</protein>
<dbReference type="eggNOG" id="ENOG50342VG">
    <property type="taxonomic scope" value="Bacteria"/>
</dbReference>
<dbReference type="Proteomes" id="UP000001868">
    <property type="component" value="Chromosome"/>
</dbReference>
<feature type="compositionally biased region" description="Gly residues" evidence="1">
    <location>
        <begin position="109"/>
        <end position="123"/>
    </location>
</feature>
<feature type="region of interest" description="Disordered" evidence="1">
    <location>
        <begin position="1"/>
        <end position="162"/>
    </location>
</feature>